<evidence type="ECO:0008006" key="4">
    <source>
        <dbReference type="Google" id="ProtNLM"/>
    </source>
</evidence>
<evidence type="ECO:0000256" key="1">
    <source>
        <dbReference type="SAM" id="SignalP"/>
    </source>
</evidence>
<protein>
    <recommendedName>
        <fullName evidence="4">Secreted protein</fullName>
    </recommendedName>
</protein>
<feature type="chain" id="PRO_5013680553" description="Secreted protein" evidence="1">
    <location>
        <begin position="19"/>
        <end position="92"/>
    </location>
</feature>
<proteinExistence type="predicted"/>
<keyword evidence="3" id="KW-1185">Reference proteome</keyword>
<accession>A0A2G5UUG6</accession>
<evidence type="ECO:0000313" key="2">
    <source>
        <dbReference type="EMBL" id="PIC43187.1"/>
    </source>
</evidence>
<sequence length="92" mass="10732">MVFLFFDLGTVLFSCSHLSPLLQYSIRTRYKFYFEASVITNRCDSAVHDIVIQALMTMIRSIRCQLDRNIRKKKSGSGHSHWLGKLMLKLFT</sequence>
<keyword evidence="1" id="KW-0732">Signal</keyword>
<evidence type="ECO:0000313" key="3">
    <source>
        <dbReference type="Proteomes" id="UP000230233"/>
    </source>
</evidence>
<reference evidence="3" key="1">
    <citation type="submission" date="2017-10" db="EMBL/GenBank/DDBJ databases">
        <title>Rapid genome shrinkage in a self-fertile nematode reveals novel sperm competition proteins.</title>
        <authorList>
            <person name="Yin D."/>
            <person name="Schwarz E.M."/>
            <person name="Thomas C.G."/>
            <person name="Felde R.L."/>
            <person name="Korf I.F."/>
            <person name="Cutter A.D."/>
            <person name="Schartner C.M."/>
            <person name="Ralston E.J."/>
            <person name="Meyer B.J."/>
            <person name="Haag E.S."/>
        </authorList>
    </citation>
    <scope>NUCLEOTIDE SEQUENCE [LARGE SCALE GENOMIC DNA]</scope>
    <source>
        <strain evidence="3">JU1422</strain>
    </source>
</reference>
<comment type="caution">
    <text evidence="2">The sequence shown here is derived from an EMBL/GenBank/DDBJ whole genome shotgun (WGS) entry which is preliminary data.</text>
</comment>
<name>A0A2G5UUG6_9PELO</name>
<organism evidence="2 3">
    <name type="scientific">Caenorhabditis nigoni</name>
    <dbReference type="NCBI Taxonomy" id="1611254"/>
    <lineage>
        <taxon>Eukaryota</taxon>
        <taxon>Metazoa</taxon>
        <taxon>Ecdysozoa</taxon>
        <taxon>Nematoda</taxon>
        <taxon>Chromadorea</taxon>
        <taxon>Rhabditida</taxon>
        <taxon>Rhabditina</taxon>
        <taxon>Rhabditomorpha</taxon>
        <taxon>Rhabditoidea</taxon>
        <taxon>Rhabditidae</taxon>
        <taxon>Peloderinae</taxon>
        <taxon>Caenorhabditis</taxon>
    </lineage>
</organism>
<gene>
    <name evidence="2" type="primary">Cnig_chr_II.g4004</name>
    <name evidence="2" type="ORF">B9Z55_004004</name>
</gene>
<dbReference type="EMBL" id="PDUG01000002">
    <property type="protein sequence ID" value="PIC43187.1"/>
    <property type="molecule type" value="Genomic_DNA"/>
</dbReference>
<dbReference type="AlphaFoldDB" id="A0A2G5UUG6"/>
<dbReference type="Proteomes" id="UP000230233">
    <property type="component" value="Chromosome II"/>
</dbReference>
<feature type="signal peptide" evidence="1">
    <location>
        <begin position="1"/>
        <end position="18"/>
    </location>
</feature>